<reference evidence="2 3" key="1">
    <citation type="journal article" date="2016" name="Nat. Commun.">
        <title>Thousands of microbial genomes shed light on interconnected biogeochemical processes in an aquifer system.</title>
        <authorList>
            <person name="Anantharaman K."/>
            <person name="Brown C.T."/>
            <person name="Hug L.A."/>
            <person name="Sharon I."/>
            <person name="Castelle C.J."/>
            <person name="Probst A.J."/>
            <person name="Thomas B.C."/>
            <person name="Singh A."/>
            <person name="Wilkins M.J."/>
            <person name="Karaoz U."/>
            <person name="Brodie E.L."/>
            <person name="Williams K.H."/>
            <person name="Hubbard S.S."/>
            <person name="Banfield J.F."/>
        </authorList>
    </citation>
    <scope>NUCLEOTIDE SEQUENCE [LARGE SCALE GENOMIC DNA]</scope>
</reference>
<sequence length="452" mass="53170">MDQFDELKKFKENSNPPSPPFSKGGLGGLSNPRVPQSSNPSKNSSILLTLIKEDINTPLEERLKTILENEEIDWESLFKEAVYHKIAPVIYQNLKRANIASVPDNFLKNLEAIYYGNARRNIRYLSELEKILNSLRETGVEAIVLKGAALAEEVYKNPALRPVEDIDLLVRKFDFPAAKAVFKGEGYNECKNEKLFPSKIRRDLEKKLHKPFEKFDYEAQFSKNNREYLFDIHWDLLLICESKIKEEIQLNMDRIWERAKITSFGTVSACTMSPEDLLIYLCLHLRERHFERARSRIIWWYDIYKVLETYKNKLDWDYFLSSLREYEICESVFPLLLTLKELLDPPFPADLLKEFKNYSDIFPAEKIAPKASEQLKFVEKHEERDYLSNLGEIRGIWKKATLLLGDIFPQREYMIIRYQIKNNKYLPLYYLLRLKNVLVRGLKAAFQILKSD</sequence>
<dbReference type="InterPro" id="IPR039498">
    <property type="entry name" value="NTP_transf_5"/>
</dbReference>
<feature type="region of interest" description="Disordered" evidence="1">
    <location>
        <begin position="1"/>
        <end position="42"/>
    </location>
</feature>
<dbReference type="Gene3D" id="3.30.460.40">
    <property type="match status" value="1"/>
</dbReference>
<protein>
    <recommendedName>
        <fullName evidence="4">Nucleotidyltransferase family protein</fullName>
    </recommendedName>
</protein>
<gene>
    <name evidence="2" type="ORF">A2149_07525</name>
</gene>
<organism evidence="2 3">
    <name type="scientific">Candidatus Schekmanbacteria bacterium RBG_16_38_11</name>
    <dbReference type="NCBI Taxonomy" id="1817880"/>
    <lineage>
        <taxon>Bacteria</taxon>
        <taxon>Candidatus Schekmaniibacteriota</taxon>
    </lineage>
</organism>
<evidence type="ECO:0008006" key="4">
    <source>
        <dbReference type="Google" id="ProtNLM"/>
    </source>
</evidence>
<proteinExistence type="predicted"/>
<dbReference type="EMBL" id="MGDF01000170">
    <property type="protein sequence ID" value="OGL43861.1"/>
    <property type="molecule type" value="Genomic_DNA"/>
</dbReference>
<evidence type="ECO:0000256" key="1">
    <source>
        <dbReference type="SAM" id="MobiDB-lite"/>
    </source>
</evidence>
<evidence type="ECO:0000313" key="2">
    <source>
        <dbReference type="EMBL" id="OGL43861.1"/>
    </source>
</evidence>
<feature type="compositionally biased region" description="Basic and acidic residues" evidence="1">
    <location>
        <begin position="1"/>
        <end position="12"/>
    </location>
</feature>
<name>A0A1F7RQW5_9BACT</name>
<evidence type="ECO:0000313" key="3">
    <source>
        <dbReference type="Proteomes" id="UP000178435"/>
    </source>
</evidence>
<accession>A0A1F7RQW5</accession>
<feature type="compositionally biased region" description="Polar residues" evidence="1">
    <location>
        <begin position="33"/>
        <end position="42"/>
    </location>
</feature>
<comment type="caution">
    <text evidence="2">The sequence shown here is derived from an EMBL/GenBank/DDBJ whole genome shotgun (WGS) entry which is preliminary data.</text>
</comment>
<dbReference type="AlphaFoldDB" id="A0A1F7RQW5"/>
<dbReference type="Proteomes" id="UP000178435">
    <property type="component" value="Unassembled WGS sequence"/>
</dbReference>
<dbReference type="Pfam" id="PF14907">
    <property type="entry name" value="NTP_transf_5"/>
    <property type="match status" value="1"/>
</dbReference>